<gene>
    <name evidence="3" type="ORF">Malapachy_1259</name>
</gene>
<proteinExistence type="predicted"/>
<dbReference type="EMBL" id="LGAV01000003">
    <property type="protein sequence ID" value="KOS15108.1"/>
    <property type="molecule type" value="Genomic_DNA"/>
</dbReference>
<reference evidence="3 4" key="1">
    <citation type="submission" date="2015-07" db="EMBL/GenBank/DDBJ databases">
        <title>Draft Genome Sequence of Malassezia furfur CBS1878 and Malassezia pachydermatis CBS1879.</title>
        <authorList>
            <person name="Triana S."/>
            <person name="Ohm R."/>
            <person name="Gonzalez A."/>
            <person name="DeCock H."/>
            <person name="Restrepo S."/>
            <person name="Celis A."/>
        </authorList>
    </citation>
    <scope>NUCLEOTIDE SEQUENCE [LARGE SCALE GENOMIC DNA]</scope>
    <source>
        <strain evidence="3 4">CBS 1879</strain>
    </source>
</reference>
<dbReference type="PANTHER" id="PTHR22942">
    <property type="entry name" value="RECA/RAD51/RADA DNA STRAND-PAIRING FAMILY MEMBER"/>
    <property type="match status" value="1"/>
</dbReference>
<sequence>MQGVLLSDIAALGSRERALCRRAGYVDAEQLLLDHAGTLAQQLSISEWHATHIQQIVERAVAPPLQCAWDALSEVENGGGETTYVPGTPCEDEEPLEKGRPVSKTSSDRVSTGVVELDACLDGGFMRGMISELGGESASGKTQLALYTATCTALGLPAEKGATTSSSSCVLQGGRGEGVILLTTKGQTAARHMVDRMVEMTQACVRAWHEEQPWATVTQTEAVNVMLQNVHVACTSTFDAAEHVLRYTLPGLVARRASMQAPPFALVVLDSVPPLLQDDSLDTTQGSSAMARSVRAGRLHALGLWLKQVAVGRAPHTPAMAVITINHVHDAFAYEAALVRQALAQGTLPMSEAGMARSMPMSTLIDDETPLMLPMQAAHFSGLLASVPCAEHSATMASFHADTDIKMAQLGLVWANCINARYWVAMLPPPPPSMLAPAVLVRRLRVVFAPTCTSSTKEALFLVTPRGVQGYVT</sequence>
<dbReference type="InterPro" id="IPR013632">
    <property type="entry name" value="Rad51_C"/>
</dbReference>
<dbReference type="Proteomes" id="UP000037751">
    <property type="component" value="Unassembled WGS sequence"/>
</dbReference>
<dbReference type="AlphaFoldDB" id="A0A0M8MNG5"/>
<dbReference type="GO" id="GO:0042148">
    <property type="term" value="P:DNA strand invasion"/>
    <property type="evidence" value="ECO:0007669"/>
    <property type="project" value="TreeGrafter"/>
</dbReference>
<evidence type="ECO:0000313" key="3">
    <source>
        <dbReference type="EMBL" id="KOS15108.1"/>
    </source>
</evidence>
<dbReference type="PANTHER" id="PTHR22942:SF66">
    <property type="entry name" value="RE19845P"/>
    <property type="match status" value="1"/>
</dbReference>
<dbReference type="InterPro" id="IPR027417">
    <property type="entry name" value="P-loop_NTPase"/>
</dbReference>
<dbReference type="VEuPathDB" id="FungiDB:Malapachy_1259"/>
<dbReference type="Gene3D" id="3.40.50.300">
    <property type="entry name" value="P-loop containing nucleotide triphosphate hydrolases"/>
    <property type="match status" value="1"/>
</dbReference>
<dbReference type="GO" id="GO:0000730">
    <property type="term" value="P:DNA recombinase assembly"/>
    <property type="evidence" value="ECO:0007669"/>
    <property type="project" value="TreeGrafter"/>
</dbReference>
<dbReference type="SUPFAM" id="SSF52540">
    <property type="entry name" value="P-loop containing nucleoside triphosphate hydrolases"/>
    <property type="match status" value="1"/>
</dbReference>
<protein>
    <recommendedName>
        <fullName evidence="2">Rad51-like C-terminal domain-containing protein</fullName>
    </recommendedName>
</protein>
<dbReference type="RefSeq" id="XP_017992740.1">
    <property type="nucleotide sequence ID" value="XM_018135764.1"/>
</dbReference>
<dbReference type="GO" id="GO:0000150">
    <property type="term" value="F:DNA strand exchange activity"/>
    <property type="evidence" value="ECO:0007669"/>
    <property type="project" value="TreeGrafter"/>
</dbReference>
<feature type="region of interest" description="Disordered" evidence="1">
    <location>
        <begin position="78"/>
        <end position="108"/>
    </location>
</feature>
<comment type="caution">
    <text evidence="3">The sequence shown here is derived from an EMBL/GenBank/DDBJ whole genome shotgun (WGS) entry which is preliminary data.</text>
</comment>
<evidence type="ECO:0000313" key="4">
    <source>
        <dbReference type="Proteomes" id="UP000037751"/>
    </source>
</evidence>
<keyword evidence="4" id="KW-1185">Reference proteome</keyword>
<dbReference type="GO" id="GO:0008094">
    <property type="term" value="F:ATP-dependent activity, acting on DNA"/>
    <property type="evidence" value="ECO:0007669"/>
    <property type="project" value="TreeGrafter"/>
</dbReference>
<dbReference type="GO" id="GO:0006312">
    <property type="term" value="P:mitotic recombination"/>
    <property type="evidence" value="ECO:0007669"/>
    <property type="project" value="TreeGrafter"/>
</dbReference>
<dbReference type="GO" id="GO:0003697">
    <property type="term" value="F:single-stranded DNA binding"/>
    <property type="evidence" value="ECO:0007669"/>
    <property type="project" value="TreeGrafter"/>
</dbReference>
<dbReference type="GO" id="GO:0003690">
    <property type="term" value="F:double-stranded DNA binding"/>
    <property type="evidence" value="ECO:0007669"/>
    <property type="project" value="TreeGrafter"/>
</dbReference>
<feature type="domain" description="Rad51-like C-terminal" evidence="2">
    <location>
        <begin position="109"/>
        <end position="163"/>
    </location>
</feature>
<evidence type="ECO:0000259" key="2">
    <source>
        <dbReference type="Pfam" id="PF08423"/>
    </source>
</evidence>
<accession>A0A0M8MNG5</accession>
<name>A0A0M8MNG5_9BASI</name>
<dbReference type="GeneID" id="28727639"/>
<organism evidence="3 4">
    <name type="scientific">Malassezia pachydermatis</name>
    <dbReference type="NCBI Taxonomy" id="77020"/>
    <lineage>
        <taxon>Eukaryota</taxon>
        <taxon>Fungi</taxon>
        <taxon>Dikarya</taxon>
        <taxon>Basidiomycota</taxon>
        <taxon>Ustilaginomycotina</taxon>
        <taxon>Malasseziomycetes</taxon>
        <taxon>Malasseziales</taxon>
        <taxon>Malasseziaceae</taxon>
        <taxon>Malassezia</taxon>
    </lineage>
</organism>
<dbReference type="STRING" id="77020.A0A0M8MNG5"/>
<evidence type="ECO:0000256" key="1">
    <source>
        <dbReference type="SAM" id="MobiDB-lite"/>
    </source>
</evidence>
<dbReference type="Pfam" id="PF08423">
    <property type="entry name" value="Rad51"/>
    <property type="match status" value="1"/>
</dbReference>
<dbReference type="OrthoDB" id="1861185at2759"/>